<dbReference type="GO" id="GO:0016791">
    <property type="term" value="F:phosphatase activity"/>
    <property type="evidence" value="ECO:0007669"/>
    <property type="project" value="TreeGrafter"/>
</dbReference>
<accession>M2NIN6</accession>
<keyword evidence="3" id="KW-1185">Reference proteome</keyword>
<dbReference type="Pfam" id="PF00149">
    <property type="entry name" value="Metallophos"/>
    <property type="match status" value="1"/>
</dbReference>
<dbReference type="RefSeq" id="XP_007674193.1">
    <property type="nucleotide sequence ID" value="XM_007676003.1"/>
</dbReference>
<dbReference type="SUPFAM" id="SSF56300">
    <property type="entry name" value="Metallo-dependent phosphatases"/>
    <property type="match status" value="1"/>
</dbReference>
<dbReference type="HOGENOM" id="CLU_023125_0_1_1"/>
<protein>
    <recommendedName>
        <fullName evidence="1">Calcineurin-like phosphoesterase domain-containing protein</fullName>
    </recommendedName>
</protein>
<dbReference type="STRING" id="717646.M2NIN6"/>
<sequence length="310" mass="34218">MQRNGTYGLAQAGDFDGTRFRGLAPSLLPGGVSDPNGERRLVFVGDIHGCKGELSALLRAVGFDTRRDHLIATGDVVSKGPDSLGVLDLLIQLGAESVRGNHEDRLLETYKTLRKSSETLPDTASQVESAATTSHGYHKDAVLLRQMKPAHLKYLREMPLMLRIPSLPQVAASTSEYVNHAVLVAHAGIVPHVSLERQDPYFVMNMRTIDRETHLPCSQPVEGPKDTKVRWFILWDTYQTRLLNANNINVPLVEPMVVVYGHDSKQGLQLHQWSRGLDSACVAGGRLTAMVLDAKGKEDMFSVPCQEYKV</sequence>
<feature type="domain" description="Calcineurin-like phosphoesterase" evidence="1">
    <location>
        <begin position="40"/>
        <end position="136"/>
    </location>
</feature>
<dbReference type="Proteomes" id="UP000011761">
    <property type="component" value="Unassembled WGS sequence"/>
</dbReference>
<reference evidence="2 3" key="1">
    <citation type="journal article" date="2012" name="PLoS Pathog.">
        <title>Diverse lifestyles and strategies of plant pathogenesis encoded in the genomes of eighteen Dothideomycetes fungi.</title>
        <authorList>
            <person name="Ohm R.A."/>
            <person name="Feau N."/>
            <person name="Henrissat B."/>
            <person name="Schoch C.L."/>
            <person name="Horwitz B.A."/>
            <person name="Barry K.W."/>
            <person name="Condon B.J."/>
            <person name="Copeland A.C."/>
            <person name="Dhillon B."/>
            <person name="Glaser F."/>
            <person name="Hesse C.N."/>
            <person name="Kosti I."/>
            <person name="LaButti K."/>
            <person name="Lindquist E.A."/>
            <person name="Lucas S."/>
            <person name="Salamov A.A."/>
            <person name="Bradshaw R.E."/>
            <person name="Ciuffetti L."/>
            <person name="Hamelin R.C."/>
            <person name="Kema G.H.J."/>
            <person name="Lawrence C."/>
            <person name="Scott J.A."/>
            <person name="Spatafora J.W."/>
            <person name="Turgeon B.G."/>
            <person name="de Wit P.J.G.M."/>
            <person name="Zhong S."/>
            <person name="Goodwin S.B."/>
            <person name="Grigoriev I.V."/>
        </authorList>
    </citation>
    <scope>NUCLEOTIDE SEQUENCE [LARGE SCALE GENOMIC DNA]</scope>
    <source>
        <strain evidence="2 3">UAMH 10762</strain>
    </source>
</reference>
<dbReference type="PANTHER" id="PTHR42850:SF4">
    <property type="entry name" value="ZINC-DEPENDENT ENDOPOLYPHOSPHATASE"/>
    <property type="match status" value="1"/>
</dbReference>
<dbReference type="OrthoDB" id="10267127at2759"/>
<dbReference type="CDD" id="cd00144">
    <property type="entry name" value="MPP_PPP_family"/>
    <property type="match status" value="1"/>
</dbReference>
<dbReference type="GO" id="GO:0005737">
    <property type="term" value="C:cytoplasm"/>
    <property type="evidence" value="ECO:0007669"/>
    <property type="project" value="TreeGrafter"/>
</dbReference>
<dbReference type="AlphaFoldDB" id="M2NIN6"/>
<dbReference type="OMA" id="WLDTCPV"/>
<dbReference type="EMBL" id="KB445552">
    <property type="protein sequence ID" value="EMC99254.1"/>
    <property type="molecule type" value="Genomic_DNA"/>
</dbReference>
<name>M2NIN6_BAUPA</name>
<dbReference type="GeneID" id="19115672"/>
<dbReference type="InterPro" id="IPR050126">
    <property type="entry name" value="Ap4A_hydrolase"/>
</dbReference>
<evidence type="ECO:0000313" key="2">
    <source>
        <dbReference type="EMBL" id="EMC99254.1"/>
    </source>
</evidence>
<evidence type="ECO:0000259" key="1">
    <source>
        <dbReference type="Pfam" id="PF00149"/>
    </source>
</evidence>
<dbReference type="InterPro" id="IPR004843">
    <property type="entry name" value="Calcineurin-like_PHP"/>
</dbReference>
<organism evidence="2 3">
    <name type="scientific">Baudoinia panamericana (strain UAMH 10762)</name>
    <name type="common">Angels' share fungus</name>
    <name type="synonym">Baudoinia compniacensis (strain UAMH 10762)</name>
    <dbReference type="NCBI Taxonomy" id="717646"/>
    <lineage>
        <taxon>Eukaryota</taxon>
        <taxon>Fungi</taxon>
        <taxon>Dikarya</taxon>
        <taxon>Ascomycota</taxon>
        <taxon>Pezizomycotina</taxon>
        <taxon>Dothideomycetes</taxon>
        <taxon>Dothideomycetidae</taxon>
        <taxon>Mycosphaerellales</taxon>
        <taxon>Teratosphaeriaceae</taxon>
        <taxon>Baudoinia</taxon>
    </lineage>
</organism>
<dbReference type="GO" id="GO:0006798">
    <property type="term" value="P:polyphosphate catabolic process"/>
    <property type="evidence" value="ECO:0007669"/>
    <property type="project" value="TreeGrafter"/>
</dbReference>
<evidence type="ECO:0000313" key="3">
    <source>
        <dbReference type="Proteomes" id="UP000011761"/>
    </source>
</evidence>
<proteinExistence type="predicted"/>
<dbReference type="eggNOG" id="KOG0371">
    <property type="taxonomic scope" value="Eukaryota"/>
</dbReference>
<dbReference type="GO" id="GO:0000298">
    <property type="term" value="F:endopolyphosphatase activity"/>
    <property type="evidence" value="ECO:0007669"/>
    <property type="project" value="TreeGrafter"/>
</dbReference>
<dbReference type="PANTHER" id="PTHR42850">
    <property type="entry name" value="METALLOPHOSPHOESTERASE"/>
    <property type="match status" value="1"/>
</dbReference>
<dbReference type="KEGG" id="bcom:BAUCODRAFT_573541"/>
<dbReference type="InterPro" id="IPR029052">
    <property type="entry name" value="Metallo-depent_PP-like"/>
</dbReference>
<gene>
    <name evidence="2" type="ORF">BAUCODRAFT_573541</name>
</gene>
<dbReference type="Gene3D" id="3.60.21.10">
    <property type="match status" value="1"/>
</dbReference>